<dbReference type="RefSeq" id="XP_056511899.1">
    <property type="nucleotide sequence ID" value="XM_056656286.1"/>
</dbReference>
<organism evidence="2 3">
    <name type="scientific">Penicillium alfredii</name>
    <dbReference type="NCBI Taxonomy" id="1506179"/>
    <lineage>
        <taxon>Eukaryota</taxon>
        <taxon>Fungi</taxon>
        <taxon>Dikarya</taxon>
        <taxon>Ascomycota</taxon>
        <taxon>Pezizomycotina</taxon>
        <taxon>Eurotiomycetes</taxon>
        <taxon>Eurotiomycetidae</taxon>
        <taxon>Eurotiales</taxon>
        <taxon>Aspergillaceae</taxon>
        <taxon>Penicillium</taxon>
    </lineage>
</organism>
<gene>
    <name evidence="2" type="ORF">NUU61_005704</name>
</gene>
<dbReference type="AlphaFoldDB" id="A0A9W9F9Y8"/>
<name>A0A9W9F9Y8_9EURO</name>
<feature type="region of interest" description="Disordered" evidence="1">
    <location>
        <begin position="306"/>
        <end position="327"/>
    </location>
</feature>
<sequence length="327" mass="37729">MRPSPARNLVPGAEPAVDVARILDEAQIPHFLWGRVALGLVGLYFPQRRGSEIFELTVKEEIDFVVEDEHIKLTTKQLTRANFTRCKDECMGLRCDRQRPVPEVHFHLGSKYRQCSFLSLLPKSTTLWWLPNFPLDAPAADDLNLTVISHSRLPPRALFGCISPWADLYPIKILNPNSFTEGMILLGCRDDGQRNGLFVCREKILLALSEEQDIPGITVKKNPRPRFQHFWKEGNRYGPQGVNIGELMARLRLELMRANEFPTPPEYNAFEEFELDEWERDKKRALEEKKRIVGVALKYQMKQDELLRSKRRSSSNKKSRTAKMSRG</sequence>
<feature type="compositionally biased region" description="Basic residues" evidence="1">
    <location>
        <begin position="309"/>
        <end position="327"/>
    </location>
</feature>
<protein>
    <submittedName>
        <fullName evidence="2">Uncharacterized protein</fullName>
    </submittedName>
</protein>
<proteinExistence type="predicted"/>
<dbReference type="OrthoDB" id="4499271at2759"/>
<dbReference type="GeneID" id="81395454"/>
<dbReference type="Proteomes" id="UP001141434">
    <property type="component" value="Unassembled WGS sequence"/>
</dbReference>
<evidence type="ECO:0000256" key="1">
    <source>
        <dbReference type="SAM" id="MobiDB-lite"/>
    </source>
</evidence>
<accession>A0A9W9F9Y8</accession>
<comment type="caution">
    <text evidence="2">The sequence shown here is derived from an EMBL/GenBank/DDBJ whole genome shotgun (WGS) entry which is preliminary data.</text>
</comment>
<keyword evidence="3" id="KW-1185">Reference proteome</keyword>
<reference evidence="2" key="2">
    <citation type="journal article" date="2023" name="IMA Fungus">
        <title>Comparative genomic study of the Penicillium genus elucidates a diverse pangenome and 15 lateral gene transfer events.</title>
        <authorList>
            <person name="Petersen C."/>
            <person name="Sorensen T."/>
            <person name="Nielsen M.R."/>
            <person name="Sondergaard T.E."/>
            <person name="Sorensen J.L."/>
            <person name="Fitzpatrick D.A."/>
            <person name="Frisvad J.C."/>
            <person name="Nielsen K.L."/>
        </authorList>
    </citation>
    <scope>NUCLEOTIDE SEQUENCE</scope>
    <source>
        <strain evidence="2">IBT 34128</strain>
    </source>
</reference>
<dbReference type="EMBL" id="JAPMSZ010000007">
    <property type="protein sequence ID" value="KAJ5096348.1"/>
    <property type="molecule type" value="Genomic_DNA"/>
</dbReference>
<evidence type="ECO:0000313" key="2">
    <source>
        <dbReference type="EMBL" id="KAJ5096348.1"/>
    </source>
</evidence>
<reference evidence="2" key="1">
    <citation type="submission" date="2022-11" db="EMBL/GenBank/DDBJ databases">
        <authorList>
            <person name="Petersen C."/>
        </authorList>
    </citation>
    <scope>NUCLEOTIDE SEQUENCE</scope>
    <source>
        <strain evidence="2">IBT 34128</strain>
    </source>
</reference>
<evidence type="ECO:0000313" key="3">
    <source>
        <dbReference type="Proteomes" id="UP001141434"/>
    </source>
</evidence>